<proteinExistence type="predicted"/>
<dbReference type="PANTHER" id="PTHR10357">
    <property type="entry name" value="ALPHA-AMYLASE FAMILY MEMBER"/>
    <property type="match status" value="1"/>
</dbReference>
<gene>
    <name evidence="2" type="primary">treY</name>
    <name evidence="2" type="ORF">Q9K01_10045</name>
</gene>
<evidence type="ECO:0000259" key="1">
    <source>
        <dbReference type="SMART" id="SM00642"/>
    </source>
</evidence>
<name>A0ABT9H9M3_9SPHN</name>
<feature type="domain" description="Glycosyl hydrolase family 13 catalytic" evidence="1">
    <location>
        <begin position="11"/>
        <end position="390"/>
    </location>
</feature>
<dbReference type="EC" id="5.4.99.15" evidence="2"/>
<evidence type="ECO:0000313" key="3">
    <source>
        <dbReference type="Proteomes" id="UP001235664"/>
    </source>
</evidence>
<dbReference type="InterPro" id="IPR017853">
    <property type="entry name" value="GH"/>
</dbReference>
<comment type="caution">
    <text evidence="2">The sequence shown here is derived from an EMBL/GenBank/DDBJ whole genome shotgun (WGS) entry which is preliminary data.</text>
</comment>
<dbReference type="SUPFAM" id="SSF51445">
    <property type="entry name" value="(Trans)glycosidases"/>
    <property type="match status" value="1"/>
</dbReference>
<dbReference type="GO" id="GO:0047470">
    <property type="term" value="F:(1,4)-alpha-D-glucan 1-alpha-D-glucosylmutase activity"/>
    <property type="evidence" value="ECO:0007669"/>
    <property type="project" value="UniProtKB-EC"/>
</dbReference>
<dbReference type="SMART" id="SM00642">
    <property type="entry name" value="Aamy"/>
    <property type="match status" value="1"/>
</dbReference>
<dbReference type="RefSeq" id="WP_305930113.1">
    <property type="nucleotide sequence ID" value="NZ_JAVAIL010000003.1"/>
</dbReference>
<keyword evidence="2" id="KW-0413">Isomerase</keyword>
<accession>A0ABT9H9M3</accession>
<evidence type="ECO:0000313" key="2">
    <source>
        <dbReference type="EMBL" id="MDP4539966.1"/>
    </source>
</evidence>
<dbReference type="Gene3D" id="3.20.20.80">
    <property type="entry name" value="Glycosidases"/>
    <property type="match status" value="4"/>
</dbReference>
<reference evidence="2 3" key="1">
    <citation type="submission" date="2023-08" db="EMBL/GenBank/DDBJ databases">
        <title>genomic of DY56.</title>
        <authorList>
            <person name="Wang Y."/>
        </authorList>
    </citation>
    <scope>NUCLEOTIDE SEQUENCE [LARGE SCALE GENOMIC DNA]</scope>
    <source>
        <strain evidence="2 3">DY56-A-20</strain>
    </source>
</reference>
<dbReference type="EMBL" id="JAVAIL010000003">
    <property type="protein sequence ID" value="MDP4539966.1"/>
    <property type="molecule type" value="Genomic_DNA"/>
</dbReference>
<dbReference type="InterPro" id="IPR006047">
    <property type="entry name" value="GH13_cat_dom"/>
</dbReference>
<dbReference type="Proteomes" id="UP001235664">
    <property type="component" value="Unassembled WGS sequence"/>
</dbReference>
<organism evidence="2 3">
    <name type="scientific">Qipengyuania benthica</name>
    <dbReference type="NCBI Taxonomy" id="3067651"/>
    <lineage>
        <taxon>Bacteria</taxon>
        <taxon>Pseudomonadati</taxon>
        <taxon>Pseudomonadota</taxon>
        <taxon>Alphaproteobacteria</taxon>
        <taxon>Sphingomonadales</taxon>
        <taxon>Erythrobacteraceae</taxon>
        <taxon>Qipengyuania</taxon>
    </lineage>
</organism>
<dbReference type="CDD" id="cd11336">
    <property type="entry name" value="AmyAc_MTSase"/>
    <property type="match status" value="1"/>
</dbReference>
<keyword evidence="3" id="KW-1185">Reference proteome</keyword>
<sequence length="832" mass="92604">MSPRATYRIQFHRDFPLARAEEIVPYLDRLGVSHLYASPITAAVPGSQHGYDVVDPTRVNPEIGGEDGLRSLVAALHDRGMGLIIDIVPNHMGVAGGHNRYWNDVLRHGPASEYANWFDIDWREPLLLPILGAPFAEALAAGDIALDCSAAEPAVVLYGEQRLPLRPDDREALPAADDHEGLAALLERQHYRLAWWRQANDELNWRRFFTINDLAGLRIEDPDVFEQTHALYFRLWQEGLIDGVRIDHIDGLSDPAGYCRTLRARFNALERTAAAPKDPAYIVVEKILGPGETLPTDWGVDGTSGYDFMEDVSALLHDPAGEPEMIDLWQRFSGRTLTFEEEELQARQDMLSWGFEGQLCACTESFLALARSDPASAGWTSAMLRRGISRLLWVFPVYRTYGTGAAAPTSDAAVRERLREAVARFAPPGEATVTERILQWLGGTGPGDADLAAEAVRRFQQLSAPIAAKAVEDTAFYRFAPLLSRLDVGFDAHRMASSIDDFHRACSRRRNDFPLAMLATATHDHKRGEDVRARLAVLSAIPLLWRERLEAWDEMADGRDCGVAAADRYALYQMIYGCWPEGLEADDRDGLAEYRERLGAWQEKSLREGKLRSSWALPNTHYEDAARQFLESLLDPARRDGLAVPIHAFVHETAGAALANMLVQAGLHFTVPGVPDSYQGCELPDYSMVDPDNRRPVDFARRQDMLADTLPVHPKLRLIRELLLLRVQHPQLFRNGSYEPVKVSGPRKDHVIAFERRHEDTVLRCAFALRCAAPMVGSDKTSPPGWWWGDTQIAFGSGALDRVAADIFSDSTAFVVLAGEPPTAQLPGNIAC</sequence>
<dbReference type="InterPro" id="IPR012767">
    <property type="entry name" value="Trehalose_TreY"/>
</dbReference>
<protein>
    <submittedName>
        <fullName evidence="2">Malto-oligosyltrehalose synthase</fullName>
        <ecNumber evidence="2">5.4.99.15</ecNumber>
    </submittedName>
</protein>
<dbReference type="PANTHER" id="PTHR10357:SF216">
    <property type="entry name" value="MALTOOLIGOSYL TREHALOSE SYNTHASE-RELATED"/>
    <property type="match status" value="1"/>
</dbReference>
<dbReference type="NCBIfam" id="TIGR02401">
    <property type="entry name" value="trehalose_TreY"/>
    <property type="match status" value="1"/>
</dbReference>
<dbReference type="Pfam" id="PF00128">
    <property type="entry name" value="Alpha-amylase"/>
    <property type="match status" value="1"/>
</dbReference>